<dbReference type="AlphaFoldDB" id="A0A0E9UGH6"/>
<name>A0A0E9UGH6_ANGAN</name>
<accession>A0A0E9UGH6</accession>
<dbReference type="EMBL" id="GBXM01043710">
    <property type="protein sequence ID" value="JAH64867.1"/>
    <property type="molecule type" value="Transcribed_RNA"/>
</dbReference>
<reference evidence="1" key="1">
    <citation type="submission" date="2014-11" db="EMBL/GenBank/DDBJ databases">
        <authorList>
            <person name="Amaro Gonzalez C."/>
        </authorList>
    </citation>
    <scope>NUCLEOTIDE SEQUENCE</scope>
</reference>
<protein>
    <submittedName>
        <fullName evidence="1">Uncharacterized protein</fullName>
    </submittedName>
</protein>
<reference evidence="1" key="2">
    <citation type="journal article" date="2015" name="Fish Shellfish Immunol.">
        <title>Early steps in the European eel (Anguilla anguilla)-Vibrio vulnificus interaction in the gills: Role of the RtxA13 toxin.</title>
        <authorList>
            <person name="Callol A."/>
            <person name="Pajuelo D."/>
            <person name="Ebbesson L."/>
            <person name="Teles M."/>
            <person name="MacKenzie S."/>
            <person name="Amaro C."/>
        </authorList>
    </citation>
    <scope>NUCLEOTIDE SEQUENCE</scope>
</reference>
<proteinExistence type="predicted"/>
<sequence length="54" mass="6039">MYGIIVQLALKKQSHKIISPLWQPHPLLIHETQSMMGGAILCCIRVSSIRVISV</sequence>
<evidence type="ECO:0000313" key="1">
    <source>
        <dbReference type="EMBL" id="JAH64867.1"/>
    </source>
</evidence>
<organism evidence="1">
    <name type="scientific">Anguilla anguilla</name>
    <name type="common">European freshwater eel</name>
    <name type="synonym">Muraena anguilla</name>
    <dbReference type="NCBI Taxonomy" id="7936"/>
    <lineage>
        <taxon>Eukaryota</taxon>
        <taxon>Metazoa</taxon>
        <taxon>Chordata</taxon>
        <taxon>Craniata</taxon>
        <taxon>Vertebrata</taxon>
        <taxon>Euteleostomi</taxon>
        <taxon>Actinopterygii</taxon>
        <taxon>Neopterygii</taxon>
        <taxon>Teleostei</taxon>
        <taxon>Anguilliformes</taxon>
        <taxon>Anguillidae</taxon>
        <taxon>Anguilla</taxon>
    </lineage>
</organism>